<dbReference type="GO" id="GO:0006465">
    <property type="term" value="P:signal peptide processing"/>
    <property type="evidence" value="ECO:0007669"/>
    <property type="project" value="InterPro"/>
</dbReference>
<dbReference type="InterPro" id="IPR019756">
    <property type="entry name" value="Pept_S26A_signal_pept_1_Ser-AS"/>
</dbReference>
<dbReference type="Pfam" id="PF10502">
    <property type="entry name" value="Peptidase_S26"/>
    <property type="match status" value="2"/>
</dbReference>
<feature type="active site" evidence="6">
    <location>
        <position position="50"/>
    </location>
</feature>
<evidence type="ECO:0000256" key="1">
    <source>
        <dbReference type="ARBA" id="ARBA00000677"/>
    </source>
</evidence>
<dbReference type="NCBIfam" id="TIGR02227">
    <property type="entry name" value="sigpep_I_bact"/>
    <property type="match status" value="1"/>
</dbReference>
<dbReference type="EMBL" id="MHRA01000014">
    <property type="protein sequence ID" value="OHA15714.1"/>
    <property type="molecule type" value="Genomic_DNA"/>
</dbReference>
<dbReference type="GO" id="GO:0016020">
    <property type="term" value="C:membrane"/>
    <property type="evidence" value="ECO:0007669"/>
    <property type="project" value="UniProtKB-SubCell"/>
</dbReference>
<protein>
    <recommendedName>
        <fullName evidence="3 7">Signal peptidase I</fullName>
        <ecNumber evidence="3 7">3.4.21.89</ecNumber>
    </recommendedName>
</protein>
<dbReference type="InterPro" id="IPR036286">
    <property type="entry name" value="LexA/Signal_pep-like_sf"/>
</dbReference>
<evidence type="ECO:0000313" key="10">
    <source>
        <dbReference type="Proteomes" id="UP000178116"/>
    </source>
</evidence>
<feature type="active site" evidence="6">
    <location>
        <position position="93"/>
    </location>
</feature>
<evidence type="ECO:0000259" key="8">
    <source>
        <dbReference type="Pfam" id="PF10502"/>
    </source>
</evidence>
<evidence type="ECO:0000256" key="5">
    <source>
        <dbReference type="ARBA" id="ARBA00022801"/>
    </source>
</evidence>
<dbReference type="PROSITE" id="PS00761">
    <property type="entry name" value="SPASE_I_3"/>
    <property type="match status" value="1"/>
</dbReference>
<dbReference type="InterPro" id="IPR019533">
    <property type="entry name" value="Peptidase_S26"/>
</dbReference>
<dbReference type="PRINTS" id="PR00727">
    <property type="entry name" value="LEADERPTASE"/>
</dbReference>
<keyword evidence="7" id="KW-1133">Transmembrane helix</keyword>
<dbReference type="GO" id="GO:0009003">
    <property type="term" value="F:signal peptidase activity"/>
    <property type="evidence" value="ECO:0007669"/>
    <property type="project" value="UniProtKB-EC"/>
</dbReference>
<dbReference type="Gene3D" id="2.10.109.10">
    <property type="entry name" value="Umud Fragment, subunit A"/>
    <property type="match status" value="1"/>
</dbReference>
<comment type="similarity">
    <text evidence="2 7">Belongs to the peptidase S26 family.</text>
</comment>
<dbReference type="EC" id="3.4.21.89" evidence="3 7"/>
<evidence type="ECO:0000256" key="2">
    <source>
        <dbReference type="ARBA" id="ARBA00009370"/>
    </source>
</evidence>
<dbReference type="PROSITE" id="PS00501">
    <property type="entry name" value="SPASE_I_1"/>
    <property type="match status" value="1"/>
</dbReference>
<comment type="caution">
    <text evidence="9">The sequence shown here is derived from an EMBL/GenBank/DDBJ whole genome shotgun (WGS) entry which is preliminary data.</text>
</comment>
<keyword evidence="4 7" id="KW-0645">Protease</keyword>
<evidence type="ECO:0000256" key="7">
    <source>
        <dbReference type="RuleBase" id="RU362042"/>
    </source>
</evidence>
<dbReference type="GO" id="GO:0004252">
    <property type="term" value="F:serine-type endopeptidase activity"/>
    <property type="evidence" value="ECO:0007669"/>
    <property type="project" value="InterPro"/>
</dbReference>
<evidence type="ECO:0000313" key="9">
    <source>
        <dbReference type="EMBL" id="OHA15714.1"/>
    </source>
</evidence>
<dbReference type="InterPro" id="IPR019758">
    <property type="entry name" value="Pept_S26A_signal_pept_1_CS"/>
</dbReference>
<name>A0A1G2LW37_9BACT</name>
<feature type="domain" description="Peptidase S26" evidence="8">
    <location>
        <begin position="107"/>
        <end position="146"/>
    </location>
</feature>
<evidence type="ECO:0000256" key="4">
    <source>
        <dbReference type="ARBA" id="ARBA00022670"/>
    </source>
</evidence>
<dbReference type="CDD" id="cd06530">
    <property type="entry name" value="S26_SPase_I"/>
    <property type="match status" value="1"/>
</dbReference>
<accession>A0A1G2LW37</accession>
<comment type="catalytic activity">
    <reaction evidence="1 7">
        <text>Cleavage of hydrophobic, N-terminal signal or leader sequences from secreted and periplasmic proteins.</text>
        <dbReference type="EC" id="3.4.21.89"/>
    </reaction>
</comment>
<dbReference type="AlphaFoldDB" id="A0A1G2LW37"/>
<keyword evidence="7" id="KW-0472">Membrane</keyword>
<evidence type="ECO:0000256" key="3">
    <source>
        <dbReference type="ARBA" id="ARBA00013208"/>
    </source>
</evidence>
<keyword evidence="5 7" id="KW-0378">Hydrolase</keyword>
<feature type="transmembrane region" description="Helical" evidence="7">
    <location>
        <begin position="21"/>
        <end position="40"/>
    </location>
</feature>
<evidence type="ECO:0000256" key="6">
    <source>
        <dbReference type="PIRSR" id="PIRSR600223-1"/>
    </source>
</evidence>
<feature type="domain" description="Peptidase S26" evidence="8">
    <location>
        <begin position="20"/>
        <end position="103"/>
    </location>
</feature>
<gene>
    <name evidence="9" type="ORF">A3A10_01980</name>
</gene>
<reference evidence="9 10" key="1">
    <citation type="journal article" date="2016" name="Nat. Commun.">
        <title>Thousands of microbial genomes shed light on interconnected biogeochemical processes in an aquifer system.</title>
        <authorList>
            <person name="Anantharaman K."/>
            <person name="Brown C.T."/>
            <person name="Hug L.A."/>
            <person name="Sharon I."/>
            <person name="Castelle C.J."/>
            <person name="Probst A.J."/>
            <person name="Thomas B.C."/>
            <person name="Singh A."/>
            <person name="Wilkins M.J."/>
            <person name="Karaoz U."/>
            <person name="Brodie E.L."/>
            <person name="Williams K.H."/>
            <person name="Hubbard S.S."/>
            <person name="Banfield J.F."/>
        </authorList>
    </citation>
    <scope>NUCLEOTIDE SEQUENCE [LARGE SCALE GENOMIC DNA]</scope>
</reference>
<sequence>MDEKEIKSAPPEGKWREEIWEFVKFSVIAALIVIPIRLWIAQPFIVQGSSMVPTFQSGDYLIIDEITYQFRPPERNEVIVFRYPKNPSQFFIKRVAGLPGDTIGGLTLAKDEYYVLGDNTAQSSDSRYWGAVKKSLIVGRAILRLWPVSNLILLIGS</sequence>
<dbReference type="PANTHER" id="PTHR43390">
    <property type="entry name" value="SIGNAL PEPTIDASE I"/>
    <property type="match status" value="1"/>
</dbReference>
<dbReference type="SUPFAM" id="SSF51306">
    <property type="entry name" value="LexA/Signal peptidase"/>
    <property type="match status" value="1"/>
</dbReference>
<keyword evidence="7" id="KW-0812">Transmembrane</keyword>
<comment type="subcellular location">
    <subcellularLocation>
        <location evidence="7">Membrane</location>
        <topology evidence="7">Single-pass type II membrane protein</topology>
    </subcellularLocation>
</comment>
<dbReference type="Proteomes" id="UP000178116">
    <property type="component" value="Unassembled WGS sequence"/>
</dbReference>
<proteinExistence type="inferred from homology"/>
<organism evidence="9 10">
    <name type="scientific">Candidatus Tagabacteria bacterium RIFCSPLOWO2_01_FULL_42_9</name>
    <dbReference type="NCBI Taxonomy" id="1802296"/>
    <lineage>
        <taxon>Bacteria</taxon>
        <taxon>Candidatus Tagaibacteriota</taxon>
    </lineage>
</organism>
<dbReference type="InterPro" id="IPR000223">
    <property type="entry name" value="Pept_S26A_signal_pept_1"/>
</dbReference>
<dbReference type="PANTHER" id="PTHR43390:SF1">
    <property type="entry name" value="CHLOROPLAST PROCESSING PEPTIDASE"/>
    <property type="match status" value="1"/>
</dbReference>